<dbReference type="SUPFAM" id="SSF54909">
    <property type="entry name" value="Dimeric alpha+beta barrel"/>
    <property type="match status" value="1"/>
</dbReference>
<proteinExistence type="predicted"/>
<name>A0A2T0MXD2_9ACTN</name>
<dbReference type="InterPro" id="IPR006765">
    <property type="entry name" value="Polyketide_synth_cyclase"/>
</dbReference>
<organism evidence="1 2">
    <name type="scientific">Nonomuraea fuscirosea</name>
    <dbReference type="NCBI Taxonomy" id="1291556"/>
    <lineage>
        <taxon>Bacteria</taxon>
        <taxon>Bacillati</taxon>
        <taxon>Actinomycetota</taxon>
        <taxon>Actinomycetes</taxon>
        <taxon>Streptosporangiales</taxon>
        <taxon>Streptosporangiaceae</taxon>
        <taxon>Nonomuraea</taxon>
    </lineage>
</organism>
<sequence>MAHRTLIVARMNPDQADEVAAAFAASDASELPHMIGVSRRTLFRFHGLYMHLVEADQDITAPLYSARGHSLYRDINQALSQYISPFDPNWKEPKDAMAEPFYTWSAPGGGACGCGGQAACSG</sequence>
<accession>A0A2T0MXD2</accession>
<dbReference type="RefSeq" id="WP_106243211.1">
    <property type="nucleotide sequence ID" value="NZ_JBFAIB010000001.1"/>
</dbReference>
<keyword evidence="2" id="KW-1185">Reference proteome</keyword>
<protein>
    <submittedName>
        <fullName evidence="1">Cyclase</fullName>
    </submittedName>
</protein>
<dbReference type="InterPro" id="IPR038474">
    <property type="entry name" value="Polyketide_synth_cyclase_sf"/>
</dbReference>
<dbReference type="Pfam" id="PF04673">
    <property type="entry name" value="Cyclase_polyket"/>
    <property type="match status" value="1"/>
</dbReference>
<evidence type="ECO:0000313" key="2">
    <source>
        <dbReference type="Proteomes" id="UP000238312"/>
    </source>
</evidence>
<evidence type="ECO:0000313" key="1">
    <source>
        <dbReference type="EMBL" id="PRX63755.1"/>
    </source>
</evidence>
<reference evidence="1 2" key="1">
    <citation type="submission" date="2018-03" db="EMBL/GenBank/DDBJ databases">
        <title>Genomic Encyclopedia of Type Strains, Phase III (KMG-III): the genomes of soil and plant-associated and newly described type strains.</title>
        <authorList>
            <person name="Whitman W."/>
        </authorList>
    </citation>
    <scope>NUCLEOTIDE SEQUENCE [LARGE SCALE GENOMIC DNA]</scope>
    <source>
        <strain evidence="1 2">CGMCC 4.7104</strain>
    </source>
</reference>
<comment type="caution">
    <text evidence="1">The sequence shown here is derived from an EMBL/GenBank/DDBJ whole genome shotgun (WGS) entry which is preliminary data.</text>
</comment>
<dbReference type="AlphaFoldDB" id="A0A2T0MXD2"/>
<dbReference type="EMBL" id="PVNG01000010">
    <property type="protein sequence ID" value="PRX63755.1"/>
    <property type="molecule type" value="Genomic_DNA"/>
</dbReference>
<dbReference type="OrthoDB" id="4147507at2"/>
<dbReference type="GO" id="GO:0030639">
    <property type="term" value="P:polyketide biosynthetic process"/>
    <property type="evidence" value="ECO:0007669"/>
    <property type="project" value="InterPro"/>
</dbReference>
<dbReference type="Proteomes" id="UP000238312">
    <property type="component" value="Unassembled WGS sequence"/>
</dbReference>
<gene>
    <name evidence="1" type="ORF">B0I32_110207</name>
</gene>
<dbReference type="InterPro" id="IPR011008">
    <property type="entry name" value="Dimeric_a/b-barrel"/>
</dbReference>
<dbReference type="Gene3D" id="3.30.70.1090">
    <property type="entry name" value="Dimeric alpha+beta barrel"/>
    <property type="match status" value="1"/>
</dbReference>